<evidence type="ECO:0000256" key="2">
    <source>
        <dbReference type="ARBA" id="ARBA00023125"/>
    </source>
</evidence>
<dbReference type="PROSITE" id="PS51464">
    <property type="entry name" value="SIS"/>
    <property type="match status" value="1"/>
</dbReference>
<dbReference type="PROSITE" id="PS51071">
    <property type="entry name" value="HTH_RPIR"/>
    <property type="match status" value="1"/>
</dbReference>
<keyword evidence="3" id="KW-0804">Transcription</keyword>
<name>A0A1X6ZCY6_9RHOB</name>
<keyword evidence="2" id="KW-0238">DNA-binding</keyword>
<dbReference type="SUPFAM" id="SSF53697">
    <property type="entry name" value="SIS domain"/>
    <property type="match status" value="1"/>
</dbReference>
<dbReference type="CDD" id="cd05013">
    <property type="entry name" value="SIS_RpiR"/>
    <property type="match status" value="1"/>
</dbReference>
<dbReference type="InterPro" id="IPR000281">
    <property type="entry name" value="HTH_RpiR"/>
</dbReference>
<dbReference type="Proteomes" id="UP000193495">
    <property type="component" value="Unassembled WGS sequence"/>
</dbReference>
<reference evidence="6 9" key="2">
    <citation type="submission" date="2018-03" db="EMBL/GenBank/DDBJ databases">
        <title>Genomic Encyclopedia of Archaeal and Bacterial Type Strains, Phase II (KMG-II): from individual species to whole genera.</title>
        <authorList>
            <person name="Goeker M."/>
        </authorList>
    </citation>
    <scope>NUCLEOTIDE SEQUENCE [LARGE SCALE GENOMIC DNA]</scope>
    <source>
        <strain evidence="6 9">DSM 29956</strain>
    </source>
</reference>
<dbReference type="GO" id="GO:0003677">
    <property type="term" value="F:DNA binding"/>
    <property type="evidence" value="ECO:0007669"/>
    <property type="project" value="UniProtKB-KW"/>
</dbReference>
<dbReference type="GO" id="GO:1901135">
    <property type="term" value="P:carbohydrate derivative metabolic process"/>
    <property type="evidence" value="ECO:0007669"/>
    <property type="project" value="InterPro"/>
</dbReference>
<dbReference type="Gene3D" id="3.40.50.10490">
    <property type="entry name" value="Glucose-6-phosphate isomerase like protein, domain 1"/>
    <property type="match status" value="1"/>
</dbReference>
<dbReference type="Proteomes" id="UP000240624">
    <property type="component" value="Unassembled WGS sequence"/>
</dbReference>
<evidence type="ECO:0000313" key="7">
    <source>
        <dbReference type="EMBL" id="SLN47432.1"/>
    </source>
</evidence>
<dbReference type="Pfam" id="PF01380">
    <property type="entry name" value="SIS"/>
    <property type="match status" value="1"/>
</dbReference>
<dbReference type="OrthoDB" id="9814676at2"/>
<keyword evidence="9" id="KW-1185">Reference proteome</keyword>
<dbReference type="InterPro" id="IPR046348">
    <property type="entry name" value="SIS_dom_sf"/>
</dbReference>
<organism evidence="7 8">
    <name type="scientific">Limimaricola soesokkakensis</name>
    <dbReference type="NCBI Taxonomy" id="1343159"/>
    <lineage>
        <taxon>Bacteria</taxon>
        <taxon>Pseudomonadati</taxon>
        <taxon>Pseudomonadota</taxon>
        <taxon>Alphaproteobacteria</taxon>
        <taxon>Rhodobacterales</taxon>
        <taxon>Paracoccaceae</taxon>
        <taxon>Limimaricola</taxon>
    </lineage>
</organism>
<dbReference type="EMBL" id="PYGB01000005">
    <property type="protein sequence ID" value="PSK86343.1"/>
    <property type="molecule type" value="Genomic_DNA"/>
</dbReference>
<dbReference type="PANTHER" id="PTHR30514:SF18">
    <property type="entry name" value="RPIR-FAMILY TRANSCRIPTIONAL REGULATOR"/>
    <property type="match status" value="1"/>
</dbReference>
<dbReference type="InterPro" id="IPR047640">
    <property type="entry name" value="RpiR-like"/>
</dbReference>
<dbReference type="EMBL" id="FWFY01000005">
    <property type="protein sequence ID" value="SLN47432.1"/>
    <property type="molecule type" value="Genomic_DNA"/>
</dbReference>
<evidence type="ECO:0000313" key="9">
    <source>
        <dbReference type="Proteomes" id="UP000240624"/>
    </source>
</evidence>
<evidence type="ECO:0000313" key="8">
    <source>
        <dbReference type="Proteomes" id="UP000193495"/>
    </source>
</evidence>
<evidence type="ECO:0000313" key="6">
    <source>
        <dbReference type="EMBL" id="PSK86343.1"/>
    </source>
</evidence>
<feature type="domain" description="HTH rpiR-type" evidence="4">
    <location>
        <begin position="7"/>
        <end position="83"/>
    </location>
</feature>
<sequence>MDPTLKNRVVAALKAEIPTLPRGLRVGAKYVVDHPSDFGLDPIRETARKAGVSPYTLVRLAERLGFEGYDDLRAPFRQALVSAAVVVEKPAWVERLREEGEPGRIQADAALNEMAIVQRTLEGVKAGQIDRVVSMLMAAPTVYLTAARASYALAYYLHYVGRMALPSLQLIPRHMNSPIDDLDTAGVDDVLIAITFTPYSRETIEACRFASRKGMKLVMISDSEIVSPEFAADETLVASMLSTHHFGCYAGAMALIETLIAQLVAQGGEASRLRIASYEKLRRESQAYWAGQKKR</sequence>
<evidence type="ECO:0000256" key="3">
    <source>
        <dbReference type="ARBA" id="ARBA00023163"/>
    </source>
</evidence>
<dbReference type="Gene3D" id="1.10.10.10">
    <property type="entry name" value="Winged helix-like DNA-binding domain superfamily/Winged helix DNA-binding domain"/>
    <property type="match status" value="1"/>
</dbReference>
<dbReference type="InterPro" id="IPR009057">
    <property type="entry name" value="Homeodomain-like_sf"/>
</dbReference>
<feature type="domain" description="SIS" evidence="5">
    <location>
        <begin position="132"/>
        <end position="269"/>
    </location>
</feature>
<dbReference type="GO" id="GO:0097367">
    <property type="term" value="F:carbohydrate derivative binding"/>
    <property type="evidence" value="ECO:0007669"/>
    <property type="project" value="InterPro"/>
</dbReference>
<dbReference type="InterPro" id="IPR001347">
    <property type="entry name" value="SIS_dom"/>
</dbReference>
<reference evidence="7 8" key="1">
    <citation type="submission" date="2017-03" db="EMBL/GenBank/DDBJ databases">
        <authorList>
            <person name="Afonso C.L."/>
            <person name="Miller P.J."/>
            <person name="Scott M.A."/>
            <person name="Spackman E."/>
            <person name="Goraichik I."/>
            <person name="Dimitrov K.M."/>
            <person name="Suarez D.L."/>
            <person name="Swayne D.E."/>
        </authorList>
    </citation>
    <scope>NUCLEOTIDE SEQUENCE [LARGE SCALE GENOMIC DNA]</scope>
    <source>
        <strain evidence="7 8">CECT 8367</strain>
    </source>
</reference>
<dbReference type="SUPFAM" id="SSF46689">
    <property type="entry name" value="Homeodomain-like"/>
    <property type="match status" value="1"/>
</dbReference>
<protein>
    <submittedName>
        <fullName evidence="7">Putative HTH-type transcriptional regulator YbbH</fullName>
    </submittedName>
    <submittedName>
        <fullName evidence="6">RpiR family transcriptional regulator</fullName>
    </submittedName>
</protein>
<evidence type="ECO:0000256" key="1">
    <source>
        <dbReference type="ARBA" id="ARBA00023015"/>
    </source>
</evidence>
<accession>A0A1X6ZCY6</accession>
<gene>
    <name evidence="7" type="primary">ybbH</name>
    <name evidence="6" type="ORF">CLV79_10550</name>
    <name evidence="7" type="ORF">LOS8367_02122</name>
</gene>
<keyword evidence="1" id="KW-0805">Transcription regulation</keyword>
<dbReference type="PANTHER" id="PTHR30514">
    <property type="entry name" value="GLUCOKINASE"/>
    <property type="match status" value="1"/>
</dbReference>
<evidence type="ECO:0000259" key="5">
    <source>
        <dbReference type="PROSITE" id="PS51464"/>
    </source>
</evidence>
<dbReference type="InterPro" id="IPR036388">
    <property type="entry name" value="WH-like_DNA-bd_sf"/>
</dbReference>
<proteinExistence type="predicted"/>
<evidence type="ECO:0000259" key="4">
    <source>
        <dbReference type="PROSITE" id="PS51071"/>
    </source>
</evidence>
<dbReference type="AlphaFoldDB" id="A0A1X6ZCY6"/>
<dbReference type="InterPro" id="IPR035472">
    <property type="entry name" value="RpiR-like_SIS"/>
</dbReference>
<dbReference type="GO" id="GO:0003700">
    <property type="term" value="F:DNA-binding transcription factor activity"/>
    <property type="evidence" value="ECO:0007669"/>
    <property type="project" value="InterPro"/>
</dbReference>